<evidence type="ECO:0000313" key="3">
    <source>
        <dbReference type="Proteomes" id="UP001056384"/>
    </source>
</evidence>
<keyword evidence="3" id="KW-1185">Reference proteome</keyword>
<feature type="region of interest" description="Disordered" evidence="1">
    <location>
        <begin position="188"/>
        <end position="232"/>
    </location>
</feature>
<organism evidence="2 3">
    <name type="scientific">Septoria linicola</name>
    <dbReference type="NCBI Taxonomy" id="215465"/>
    <lineage>
        <taxon>Eukaryota</taxon>
        <taxon>Fungi</taxon>
        <taxon>Dikarya</taxon>
        <taxon>Ascomycota</taxon>
        <taxon>Pezizomycotina</taxon>
        <taxon>Dothideomycetes</taxon>
        <taxon>Dothideomycetidae</taxon>
        <taxon>Mycosphaerellales</taxon>
        <taxon>Mycosphaerellaceae</taxon>
        <taxon>Septoria</taxon>
    </lineage>
</organism>
<dbReference type="Pfam" id="PF13376">
    <property type="entry name" value="OmdA"/>
    <property type="match status" value="1"/>
</dbReference>
<reference evidence="2" key="1">
    <citation type="submission" date="2022-06" db="EMBL/GenBank/DDBJ databases">
        <title>Complete genome sequences of two strains of the flax pathogen Septoria linicola.</title>
        <authorList>
            <person name="Lapalu N."/>
            <person name="Simon A."/>
            <person name="Demenou B."/>
            <person name="Paumier D."/>
            <person name="Guillot M.-P."/>
            <person name="Gout L."/>
            <person name="Valade R."/>
        </authorList>
    </citation>
    <scope>NUCLEOTIDE SEQUENCE</scope>
    <source>
        <strain evidence="2">SE15195</strain>
    </source>
</reference>
<evidence type="ECO:0000256" key="1">
    <source>
        <dbReference type="SAM" id="MobiDB-lite"/>
    </source>
</evidence>
<dbReference type="EMBL" id="CP099421">
    <property type="protein sequence ID" value="USW52238.1"/>
    <property type="molecule type" value="Genomic_DNA"/>
</dbReference>
<accession>A0A9Q9AS80</accession>
<evidence type="ECO:0000313" key="2">
    <source>
        <dbReference type="EMBL" id="USW52238.1"/>
    </source>
</evidence>
<sequence>MPLELPALTVLSSILWRQWLLQNHSSSPGVWLTLAKKGTTSPTTLTYQQALEEALCFGFIDGQTRKQDTATYSQRFAPRTAKSTWSKRNVGIIARLEEESRMHESGRKAVDAAKADGRWDAAYAGSKDAELPEDFLSAVASSPAAQVALEGLSRQNRYVIYMRLAALKTTAGREKRIKAFVEMLERGETPVSQRDGGEKKRKLDEEVEVVSEPDGVEKRTTRSGRKVHGRYG</sequence>
<proteinExistence type="predicted"/>
<gene>
    <name evidence="2" type="ORF">Slin15195_G055570</name>
</gene>
<feature type="compositionally biased region" description="Basic residues" evidence="1">
    <location>
        <begin position="221"/>
        <end position="232"/>
    </location>
</feature>
<dbReference type="OrthoDB" id="10263401at2759"/>
<dbReference type="Proteomes" id="UP001056384">
    <property type="component" value="Chromosome 4"/>
</dbReference>
<name>A0A9Q9AS80_9PEZI</name>
<dbReference type="AlphaFoldDB" id="A0A9Q9AS80"/>
<protein>
    <submittedName>
        <fullName evidence="2">Uncharacterized protein</fullName>
    </submittedName>
</protein>
<feature type="compositionally biased region" description="Basic and acidic residues" evidence="1">
    <location>
        <begin position="195"/>
        <end position="204"/>
    </location>
</feature>